<evidence type="ECO:0000256" key="5">
    <source>
        <dbReference type="SAM" id="Phobius"/>
    </source>
</evidence>
<dbReference type="Gene3D" id="1.20.1440.100">
    <property type="entry name" value="SG protein - dephosphorylation function"/>
    <property type="match status" value="1"/>
</dbReference>
<dbReference type="PANTHER" id="PTHR43344">
    <property type="entry name" value="PHOSPHOSERINE PHOSPHATASE"/>
    <property type="match status" value="1"/>
</dbReference>
<keyword evidence="4" id="KW-0460">Magnesium</keyword>
<keyword evidence="5" id="KW-0812">Transmembrane</keyword>
<evidence type="ECO:0000313" key="7">
    <source>
        <dbReference type="Proteomes" id="UP000251047"/>
    </source>
</evidence>
<dbReference type="PANTHER" id="PTHR43344:SF13">
    <property type="entry name" value="PHOSPHATASE RV3661-RELATED"/>
    <property type="match status" value="1"/>
</dbReference>
<gene>
    <name evidence="6" type="ORF">CWC39_09975</name>
</gene>
<dbReference type="Pfam" id="PF12710">
    <property type="entry name" value="HAD"/>
    <property type="match status" value="1"/>
</dbReference>
<proteinExistence type="inferred from homology"/>
<dbReference type="Proteomes" id="UP000251047">
    <property type="component" value="Unassembled WGS sequence"/>
</dbReference>
<keyword evidence="2" id="KW-0479">Metal-binding</keyword>
<dbReference type="NCBIfam" id="TIGR01488">
    <property type="entry name" value="HAD-SF-IB"/>
    <property type="match status" value="1"/>
</dbReference>
<comment type="caution">
    <text evidence="6">The sequence shown here is derived from an EMBL/GenBank/DDBJ whole genome shotgun (WGS) entry which is preliminary data.</text>
</comment>
<sequence>MNGVTPPPPTTEPPAGQRVLAVFDLDKTILDTSASLAYRRPMAQRGLISTGEVVRMMALLGNYMLTTHSEAAMDATKNALLNIIRGQSTSALRSVAQDALQEVITPFVYAEARELLARHREQGHKIAIITASASVLVEPIAAELKVDHLIATELEEVDGVFTGEVLHFNRGSAKVERLAELALTHGYALEDSHAYTDSATDLPLLEAVGHPHAVNPDRPLRKIAVERGWPIEQFRRPEPLFEQTKVLAGAGATLALLGAVAAGLTVWFRGREEEG</sequence>
<dbReference type="InterPro" id="IPR006385">
    <property type="entry name" value="HAD_hydro_SerB1"/>
</dbReference>
<name>A0A364V8W8_9CORY</name>
<dbReference type="Gene3D" id="3.40.50.1000">
    <property type="entry name" value="HAD superfamily/HAD-like"/>
    <property type="match status" value="1"/>
</dbReference>
<dbReference type="InterPro" id="IPR050582">
    <property type="entry name" value="HAD-like_SerB"/>
</dbReference>
<dbReference type="GO" id="GO:0046872">
    <property type="term" value="F:metal ion binding"/>
    <property type="evidence" value="ECO:0007669"/>
    <property type="project" value="UniProtKB-KW"/>
</dbReference>
<dbReference type="InterPro" id="IPR023214">
    <property type="entry name" value="HAD_sf"/>
</dbReference>
<dbReference type="OrthoDB" id="25607at2"/>
<evidence type="ECO:0000256" key="3">
    <source>
        <dbReference type="ARBA" id="ARBA00022801"/>
    </source>
</evidence>
<evidence type="ECO:0000256" key="4">
    <source>
        <dbReference type="ARBA" id="ARBA00022842"/>
    </source>
</evidence>
<accession>A0A364V8W8</accession>
<feature type="transmembrane region" description="Helical" evidence="5">
    <location>
        <begin position="246"/>
        <end position="268"/>
    </location>
</feature>
<protein>
    <submittedName>
        <fullName evidence="6">HAD-IB family hydrolase</fullName>
    </submittedName>
</protein>
<organism evidence="6 7">
    <name type="scientific">Corynebacterium heidelbergense</name>
    <dbReference type="NCBI Taxonomy" id="2055947"/>
    <lineage>
        <taxon>Bacteria</taxon>
        <taxon>Bacillati</taxon>
        <taxon>Actinomycetota</taxon>
        <taxon>Actinomycetes</taxon>
        <taxon>Mycobacteriales</taxon>
        <taxon>Corynebacteriaceae</taxon>
        <taxon>Corynebacterium</taxon>
    </lineage>
</organism>
<dbReference type="NCBIfam" id="TIGR01490">
    <property type="entry name" value="HAD-SF-IB-hyp1"/>
    <property type="match status" value="1"/>
</dbReference>
<comment type="similarity">
    <text evidence="1">Belongs to the HAD-like hydrolase superfamily. SerB family.</text>
</comment>
<dbReference type="GO" id="GO:0016787">
    <property type="term" value="F:hydrolase activity"/>
    <property type="evidence" value="ECO:0007669"/>
    <property type="project" value="UniProtKB-KW"/>
</dbReference>
<keyword evidence="5" id="KW-0472">Membrane</keyword>
<evidence type="ECO:0000256" key="1">
    <source>
        <dbReference type="ARBA" id="ARBA00009184"/>
    </source>
</evidence>
<keyword evidence="3 6" id="KW-0378">Hydrolase</keyword>
<keyword evidence="5" id="KW-1133">Transmembrane helix</keyword>
<reference evidence="6 7" key="1">
    <citation type="journal article" date="2018" name="Syst. Appl. Microbiol.">
        <title>Corynebacterium heidelbergense sp. nov., isolated from the preen glands of Egyptian geese (Alopochen aegyptiacus).</title>
        <authorList>
            <person name="Braun M.S."/>
            <person name="Wang E."/>
            <person name="Zimmermann S."/>
            <person name="Wink M."/>
        </authorList>
    </citation>
    <scope>NUCLEOTIDE SEQUENCE [LARGE SCALE GENOMIC DNA]</scope>
    <source>
        <strain evidence="6 7">DSM 104638</strain>
    </source>
</reference>
<dbReference type="EMBL" id="PHQP01000117">
    <property type="protein sequence ID" value="RAV33085.1"/>
    <property type="molecule type" value="Genomic_DNA"/>
</dbReference>
<dbReference type="AlphaFoldDB" id="A0A364V8W8"/>
<evidence type="ECO:0000256" key="2">
    <source>
        <dbReference type="ARBA" id="ARBA00022723"/>
    </source>
</evidence>
<dbReference type="InterPro" id="IPR036412">
    <property type="entry name" value="HAD-like_sf"/>
</dbReference>
<evidence type="ECO:0000313" key="6">
    <source>
        <dbReference type="EMBL" id="RAV33085.1"/>
    </source>
</evidence>
<dbReference type="SUPFAM" id="SSF56784">
    <property type="entry name" value="HAD-like"/>
    <property type="match status" value="1"/>
</dbReference>
<dbReference type="CDD" id="cd02612">
    <property type="entry name" value="HAD_PGPPase"/>
    <property type="match status" value="1"/>
</dbReference>